<evidence type="ECO:0000313" key="7">
    <source>
        <dbReference type="Proteomes" id="UP000280197"/>
    </source>
</evidence>
<evidence type="ECO:0000256" key="3">
    <source>
        <dbReference type="ARBA" id="ARBA00047683"/>
    </source>
</evidence>
<dbReference type="EMBL" id="CP034463">
    <property type="protein sequence ID" value="AZP14865.1"/>
    <property type="molecule type" value="Genomic_DNA"/>
</dbReference>
<dbReference type="PRINTS" id="PR00096">
    <property type="entry name" value="GATASE"/>
</dbReference>
<dbReference type="PANTHER" id="PTHR11236">
    <property type="entry name" value="AMINOBENZOATE/ANTHRANILATE SYNTHASE"/>
    <property type="match status" value="1"/>
</dbReference>
<protein>
    <recommendedName>
        <fullName evidence="1">anthranilate synthase</fullName>
        <ecNumber evidence="1">4.1.3.27</ecNumber>
    </recommendedName>
</protein>
<evidence type="ECO:0000313" key="6">
    <source>
        <dbReference type="EMBL" id="AZP14865.1"/>
    </source>
</evidence>
<sequence length="627" mass="67860">MPTDIAGVVSGRDYALLHRPESGDDRVTCLIGSASAYESVRSATSAAQARDLPSLLLVPFRQLTERGFDVLDDDEKLLLLPARELHTFSLADFESLSGGAKPKAKNGTFLDTDAEYRAVVQRIITEEIAQGAGSNFVIKRTYSAELDGVDDLAMLTAFADLLRNERGTYWTFLVRIGDLYLIGATPERHVSVSRGRVTMNPISGTVARGTADPDTEKARLLGFLADSKEADELSMVLDEELKMLASLCEPGSVSVAGPGLRHMSRVTHTEFTIEGTTGRPLADVLVHTMFAPAVTGSPIRNACRVIARHESHGRSYYAGYLGLVEPAGDSTYTFDSAINIRSAQVRWHGGSWRMRTDVGATLVRNSSPQRELAETQAKAAVILGAVCAETVVPGDLGPRRFDRPEPPAADDPDLVRAIGQRRTDINPLWFGATAAYGAAAWRAVLVDAEDDFNSMLAHQLSAFGYAVDIVPNEHAVRALDDDTFLIFGPGPGDPRDEGDPRVAVLEQALTKALTTSRPFLAVCLSHQILCRILGFGIHRLAVPNQGTARDVDWFGSRRRLGFYNAFAATSGRTSDLRYPVEVATDSAGDITGLTAETFVSMQFHPESALSVDGTTVLADALARLERR</sequence>
<keyword evidence="2" id="KW-0456">Lyase</keyword>
<dbReference type="Gene3D" id="3.60.120.10">
    <property type="entry name" value="Anthranilate synthase"/>
    <property type="match status" value="1"/>
</dbReference>
<accession>A0A3S5HME5</accession>
<dbReference type="GO" id="GO:0000162">
    <property type="term" value="P:L-tryptophan biosynthetic process"/>
    <property type="evidence" value="ECO:0007669"/>
    <property type="project" value="TreeGrafter"/>
</dbReference>
<dbReference type="KEGG" id="saqu:EJC51_01045"/>
<dbReference type="Proteomes" id="UP000280197">
    <property type="component" value="Chromosome"/>
</dbReference>
<dbReference type="InterPro" id="IPR019999">
    <property type="entry name" value="Anth_synth_I-like"/>
</dbReference>
<dbReference type="GO" id="GO:0004049">
    <property type="term" value="F:anthranilate synthase activity"/>
    <property type="evidence" value="ECO:0007669"/>
    <property type="project" value="UniProtKB-EC"/>
</dbReference>
<dbReference type="Pfam" id="PF00117">
    <property type="entry name" value="GATase"/>
    <property type="match status" value="1"/>
</dbReference>
<dbReference type="EC" id="4.1.3.27" evidence="1"/>
<dbReference type="InterPro" id="IPR015890">
    <property type="entry name" value="Chorismate_C"/>
</dbReference>
<dbReference type="Pfam" id="PF00425">
    <property type="entry name" value="Chorismate_bind"/>
    <property type="match status" value="1"/>
</dbReference>
<dbReference type="SUPFAM" id="SSF52317">
    <property type="entry name" value="Class I glutamine amidotransferase-like"/>
    <property type="match status" value="1"/>
</dbReference>
<organism evidence="6 7">
    <name type="scientific">Streptomyces aquilus</name>
    <dbReference type="NCBI Taxonomy" id="2548456"/>
    <lineage>
        <taxon>Bacteria</taxon>
        <taxon>Bacillati</taxon>
        <taxon>Actinomycetota</taxon>
        <taxon>Actinomycetes</taxon>
        <taxon>Kitasatosporales</taxon>
        <taxon>Streptomycetaceae</taxon>
        <taxon>Streptomyces</taxon>
    </lineage>
</organism>
<dbReference type="InterPro" id="IPR029062">
    <property type="entry name" value="Class_I_gatase-like"/>
</dbReference>
<dbReference type="PROSITE" id="PS51273">
    <property type="entry name" value="GATASE_TYPE_1"/>
    <property type="match status" value="1"/>
</dbReference>
<comment type="catalytic activity">
    <reaction evidence="3">
        <text>chorismate + L-glutamine = anthranilate + pyruvate + L-glutamate + H(+)</text>
        <dbReference type="Rhea" id="RHEA:21732"/>
        <dbReference type="ChEBI" id="CHEBI:15361"/>
        <dbReference type="ChEBI" id="CHEBI:15378"/>
        <dbReference type="ChEBI" id="CHEBI:16567"/>
        <dbReference type="ChEBI" id="CHEBI:29748"/>
        <dbReference type="ChEBI" id="CHEBI:29985"/>
        <dbReference type="ChEBI" id="CHEBI:58359"/>
        <dbReference type="EC" id="4.1.3.27"/>
    </reaction>
</comment>
<dbReference type="PRINTS" id="PR00097">
    <property type="entry name" value="ANTSNTHASEII"/>
</dbReference>
<evidence type="ECO:0000256" key="1">
    <source>
        <dbReference type="ARBA" id="ARBA00012266"/>
    </source>
</evidence>
<name>A0A3S5HME5_9ACTN</name>
<dbReference type="InterPro" id="IPR005801">
    <property type="entry name" value="ADC_synthase"/>
</dbReference>
<evidence type="ECO:0000259" key="5">
    <source>
        <dbReference type="Pfam" id="PF00425"/>
    </source>
</evidence>
<keyword evidence="7" id="KW-1185">Reference proteome</keyword>
<feature type="domain" description="Glutamine amidotransferase" evidence="4">
    <location>
        <begin position="444"/>
        <end position="621"/>
    </location>
</feature>
<dbReference type="RefSeq" id="WP_126269252.1">
    <property type="nucleotide sequence ID" value="NZ_CP034463.1"/>
</dbReference>
<evidence type="ECO:0000259" key="4">
    <source>
        <dbReference type="Pfam" id="PF00117"/>
    </source>
</evidence>
<reference evidence="6 7" key="1">
    <citation type="submission" date="2018-12" db="EMBL/GenBank/DDBJ databases">
        <authorList>
            <person name="Li K."/>
        </authorList>
    </citation>
    <scope>NUCLEOTIDE SEQUENCE [LARGE SCALE GENOMIC DNA]</scope>
    <source>
        <strain evidence="7">CR22</strain>
    </source>
</reference>
<dbReference type="PANTHER" id="PTHR11236:SF49">
    <property type="entry name" value="ANTHRANILATE SYNTHASE COMPONENT 1"/>
    <property type="match status" value="1"/>
</dbReference>
<dbReference type="Gene3D" id="3.40.50.880">
    <property type="match status" value="1"/>
</dbReference>
<feature type="domain" description="Chorismate-utilising enzyme C-terminal" evidence="5">
    <location>
        <begin position="114"/>
        <end position="378"/>
    </location>
</feature>
<dbReference type="InterPro" id="IPR017926">
    <property type="entry name" value="GATASE"/>
</dbReference>
<evidence type="ECO:0000256" key="2">
    <source>
        <dbReference type="ARBA" id="ARBA00023239"/>
    </source>
</evidence>
<dbReference type="AlphaFoldDB" id="A0A3S5HME5"/>
<dbReference type="SUPFAM" id="SSF56322">
    <property type="entry name" value="ADC synthase"/>
    <property type="match status" value="1"/>
</dbReference>
<proteinExistence type="predicted"/>
<gene>
    <name evidence="6" type="ORF">EJC51_01045</name>
</gene>